<evidence type="ECO:0000256" key="3">
    <source>
        <dbReference type="ARBA" id="ARBA00022692"/>
    </source>
</evidence>
<name>A0A923LN49_9FIRM</name>
<feature type="transmembrane region" description="Helical" evidence="6">
    <location>
        <begin position="128"/>
        <end position="148"/>
    </location>
</feature>
<evidence type="ECO:0000259" key="8">
    <source>
        <dbReference type="Pfam" id="PF23357"/>
    </source>
</evidence>
<feature type="transmembrane region" description="Helical" evidence="6">
    <location>
        <begin position="12"/>
        <end position="35"/>
    </location>
</feature>
<dbReference type="AlphaFoldDB" id="A0A923LN49"/>
<keyword evidence="2" id="KW-1003">Cell membrane</keyword>
<dbReference type="EMBL" id="JACOPH010000002">
    <property type="protein sequence ID" value="MBC5713352.1"/>
    <property type="molecule type" value="Genomic_DNA"/>
</dbReference>
<comment type="caution">
    <text evidence="9">The sequence shown here is derived from an EMBL/GenBank/DDBJ whole genome shotgun (WGS) entry which is preliminary data.</text>
</comment>
<dbReference type="InterPro" id="IPR051449">
    <property type="entry name" value="ABC-2_transporter_component"/>
</dbReference>
<proteinExistence type="predicted"/>
<dbReference type="Pfam" id="PF12698">
    <property type="entry name" value="ABC2_membrane_3"/>
    <property type="match status" value="1"/>
</dbReference>
<evidence type="ECO:0000256" key="1">
    <source>
        <dbReference type="ARBA" id="ARBA00004651"/>
    </source>
</evidence>
<evidence type="ECO:0000313" key="9">
    <source>
        <dbReference type="EMBL" id="MBC5713352.1"/>
    </source>
</evidence>
<evidence type="ECO:0000259" key="7">
    <source>
        <dbReference type="Pfam" id="PF12698"/>
    </source>
</evidence>
<evidence type="ECO:0000313" key="10">
    <source>
        <dbReference type="Proteomes" id="UP000606720"/>
    </source>
</evidence>
<feature type="domain" description="DUF7088" evidence="8">
    <location>
        <begin position="281"/>
        <end position="352"/>
    </location>
</feature>
<reference evidence="9" key="1">
    <citation type="submission" date="2020-08" db="EMBL/GenBank/DDBJ databases">
        <title>Genome public.</title>
        <authorList>
            <person name="Liu C."/>
            <person name="Sun Q."/>
        </authorList>
    </citation>
    <scope>NUCLEOTIDE SEQUENCE</scope>
    <source>
        <strain evidence="9">BX1005</strain>
    </source>
</reference>
<keyword evidence="5 6" id="KW-0472">Membrane</keyword>
<keyword evidence="3 6" id="KW-0812">Transmembrane</keyword>
<dbReference type="Proteomes" id="UP000606720">
    <property type="component" value="Unassembled WGS sequence"/>
</dbReference>
<protein>
    <submittedName>
        <fullName evidence="9">Gldg family protein</fullName>
    </submittedName>
</protein>
<dbReference type="PANTHER" id="PTHR30294">
    <property type="entry name" value="MEMBRANE COMPONENT OF ABC TRANSPORTER YHHJ-RELATED"/>
    <property type="match status" value="1"/>
</dbReference>
<dbReference type="GO" id="GO:0005886">
    <property type="term" value="C:plasma membrane"/>
    <property type="evidence" value="ECO:0007669"/>
    <property type="project" value="UniProtKB-SubCell"/>
</dbReference>
<evidence type="ECO:0000256" key="2">
    <source>
        <dbReference type="ARBA" id="ARBA00022475"/>
    </source>
</evidence>
<dbReference type="GO" id="GO:0140359">
    <property type="term" value="F:ABC-type transporter activity"/>
    <property type="evidence" value="ECO:0007669"/>
    <property type="project" value="InterPro"/>
</dbReference>
<dbReference type="InterPro" id="IPR029062">
    <property type="entry name" value="Class_I_gatase-like"/>
</dbReference>
<evidence type="ECO:0000256" key="4">
    <source>
        <dbReference type="ARBA" id="ARBA00022989"/>
    </source>
</evidence>
<feature type="transmembrane region" description="Helical" evidence="6">
    <location>
        <begin position="47"/>
        <end position="65"/>
    </location>
</feature>
<feature type="transmembrane region" description="Helical" evidence="6">
    <location>
        <begin position="160"/>
        <end position="182"/>
    </location>
</feature>
<dbReference type="RefSeq" id="WP_186866309.1">
    <property type="nucleotide sequence ID" value="NZ_JACOPH010000002.1"/>
</dbReference>
<feature type="transmembrane region" description="Helical" evidence="6">
    <location>
        <begin position="673"/>
        <end position="700"/>
    </location>
</feature>
<feature type="domain" description="ABC-2 type transporter transmembrane" evidence="7">
    <location>
        <begin position="39"/>
        <end position="224"/>
    </location>
</feature>
<feature type="transmembrane region" description="Helical" evidence="6">
    <location>
        <begin position="95"/>
        <end position="116"/>
    </location>
</feature>
<dbReference type="SUPFAM" id="SSF52317">
    <property type="entry name" value="Class I glutamine amidotransferase-like"/>
    <property type="match status" value="1"/>
</dbReference>
<gene>
    <name evidence="9" type="ORF">H8S17_03845</name>
</gene>
<feature type="transmembrane region" description="Helical" evidence="6">
    <location>
        <begin position="202"/>
        <end position="225"/>
    </location>
</feature>
<organism evidence="9 10">
    <name type="scientific">Roseburia zhanii</name>
    <dbReference type="NCBI Taxonomy" id="2763064"/>
    <lineage>
        <taxon>Bacteria</taxon>
        <taxon>Bacillati</taxon>
        <taxon>Bacillota</taxon>
        <taxon>Clostridia</taxon>
        <taxon>Lachnospirales</taxon>
        <taxon>Lachnospiraceae</taxon>
        <taxon>Roseburia</taxon>
    </lineage>
</organism>
<dbReference type="PANTHER" id="PTHR30294:SF29">
    <property type="entry name" value="MULTIDRUG ABC TRANSPORTER PERMEASE YBHS-RELATED"/>
    <property type="match status" value="1"/>
</dbReference>
<dbReference type="Pfam" id="PF23357">
    <property type="entry name" value="DUF7088"/>
    <property type="match status" value="1"/>
</dbReference>
<comment type="subcellular location">
    <subcellularLocation>
        <location evidence="1">Cell membrane</location>
        <topology evidence="1">Multi-pass membrane protein</topology>
    </subcellularLocation>
</comment>
<dbReference type="InterPro" id="IPR013525">
    <property type="entry name" value="ABC2_TM"/>
</dbReference>
<keyword evidence="10" id="KW-1185">Reference proteome</keyword>
<feature type="transmembrane region" description="Helical" evidence="6">
    <location>
        <begin position="246"/>
        <end position="266"/>
    </location>
</feature>
<dbReference type="InterPro" id="IPR055396">
    <property type="entry name" value="DUF7088"/>
</dbReference>
<accession>A0A923LN49</accession>
<evidence type="ECO:0000256" key="6">
    <source>
        <dbReference type="SAM" id="Phobius"/>
    </source>
</evidence>
<sequence>MKAIFKREFKSYFQNIIGWLYLAATIALYGLYFFVYNLNYGSSKVSYSLNAITFLFLITVPILTMRSLAEEQKSKTDQLILTSPVSVGKIIAAKYLAMAAIHTIAVLVIGLTPLLLLCFGKVPLGEAYVAVAGFYLYGLTCIAIGLFVSSLTESQVISAVLTFVFLFLGYMMNGITSTFSASGNILTKILNCYDLVSPLDSFMDGCFSITGVIYYVTVTVLFLFLASQSVQKRRFTVSAKKLKLGVFSLGFVAIAVALTVVVNLFAAELPSTYMELDATSTKLYSLTDDTKKMLQDMDKDVTIYVIAAEKSADKTVAETLKRYEDSTSHIKVEYKDPTTNPTFYQQYTSETISMGSLIVTCGDTSKVIDSQDLYETNIDYNTYSQQTTGYDGEGQITSALQYVTNDNKPVIYQITGHGEAELTSNFKKAVEKANATLETVNLLEKDEIPSDAQAVIINGPTSDFSKDDADKVITYMQGGGNVLVAANYQSQADLSNFESILAEYDISLVNGIVAEGNSDMYYQNPFYLLPEVASNTYTASVGSNYIFAPYVQGISYPESTDDVTYTALLTTSEDAVSKTDAANATTYAYEDGDEKGPFTVALAAEKTIDDDTTGKLVVLGSTELIADNADQMVSGSNSAMFADMLSNFINTDGMVTTVIPVKSYEASQLTISAFTAMLTGIAVMIVLPLLLLIAGIVIWAKRRKR</sequence>
<evidence type="ECO:0000256" key="5">
    <source>
        <dbReference type="ARBA" id="ARBA00023136"/>
    </source>
</evidence>
<keyword evidence="4 6" id="KW-1133">Transmembrane helix</keyword>